<dbReference type="EC" id="2.3.2.31" evidence="5"/>
<dbReference type="Pfam" id="PF01485">
    <property type="entry name" value="IBR"/>
    <property type="match status" value="1"/>
</dbReference>
<comment type="caution">
    <text evidence="15">The sequence shown here is derived from an EMBL/GenBank/DDBJ whole genome shotgun (WGS) entry which is preliminary data.</text>
</comment>
<keyword evidence="10" id="KW-0833">Ubl conjugation pathway</keyword>
<dbReference type="FunFam" id="3.30.420.10:FF:000076">
    <property type="entry name" value="RBR-type E3 ubiquitin transferase"/>
    <property type="match status" value="1"/>
</dbReference>
<dbReference type="Gene3D" id="3.30.420.10">
    <property type="entry name" value="Ribonuclease H-like superfamily/Ribonuclease H"/>
    <property type="match status" value="1"/>
</dbReference>
<sequence length="500" mass="55938">PLLKRADTDTQRYKQRAGRERLLRHLLFCGSLPGEAKAGGFPPVKGLPQMASWRARLGHRGKRLSPTRHPCPSRFSAWGKFGGTCAAVGAPVAVSRRARSMDDRNRAADENLENYDGEDDFRSCCAEDEEWKEAEEHVEEGPRDELDEFSVKMFFKGVSVCDTEGSASGVSGIGVVMERSSSVPVFRVQKKLHFCVEPSVAELLALLDGLLEALRDGKVRRVFAYTDSESVSKQIADGGSAENELFVALGQRIMEHTDKLEAFVLNLVSSCELEEPLHLAQEAAGVFPLLLNGDGSFKDCSICHGKRHPSCIVTMNCLHKFCSDCMTVYIQGRLEASQVPVSCPHLRCDHYISPSECRSFLPIDCYESFERTLVVAEAHNFEGIHCPFPNCLALLIHDRSTVGEDSSNQSDDNCIECQECHRLVCIDCGVPWHLSMTCEEYQNLPAEERHAADNALHHLANDNNWRRCQHCRRMIERTDGCYYMSCCRALLETQSERNEA</sequence>
<evidence type="ECO:0000256" key="9">
    <source>
        <dbReference type="ARBA" id="ARBA00022771"/>
    </source>
</evidence>
<keyword evidence="11" id="KW-0862">Zinc</keyword>
<dbReference type="PROSITE" id="PS00518">
    <property type="entry name" value="ZF_RING_1"/>
    <property type="match status" value="1"/>
</dbReference>
<keyword evidence="16" id="KW-1185">Reference proteome</keyword>
<dbReference type="Gene3D" id="1.20.120.1750">
    <property type="match status" value="1"/>
</dbReference>
<dbReference type="InterPro" id="IPR012337">
    <property type="entry name" value="RNaseH-like_sf"/>
</dbReference>
<gene>
    <name evidence="15" type="ORF">Taro_022027</name>
</gene>
<dbReference type="GO" id="GO:0004523">
    <property type="term" value="F:RNA-DNA hybrid ribonuclease activity"/>
    <property type="evidence" value="ECO:0007669"/>
    <property type="project" value="InterPro"/>
</dbReference>
<dbReference type="SUPFAM" id="SSF53098">
    <property type="entry name" value="Ribonuclease H-like"/>
    <property type="match status" value="1"/>
</dbReference>
<evidence type="ECO:0000313" key="16">
    <source>
        <dbReference type="Proteomes" id="UP000652761"/>
    </source>
</evidence>
<keyword evidence="8" id="KW-0677">Repeat</keyword>
<dbReference type="GO" id="GO:0008270">
    <property type="term" value="F:zinc ion binding"/>
    <property type="evidence" value="ECO:0007669"/>
    <property type="project" value="UniProtKB-KW"/>
</dbReference>
<dbReference type="GO" id="GO:0061630">
    <property type="term" value="F:ubiquitin protein ligase activity"/>
    <property type="evidence" value="ECO:0007669"/>
    <property type="project" value="UniProtKB-EC"/>
</dbReference>
<feature type="non-terminal residue" evidence="15">
    <location>
        <position position="500"/>
    </location>
</feature>
<comment type="function">
    <text evidence="3">Might act as an E3 ubiquitin-protein ligase, or as part of E3 complex, which accepts ubiquitin from specific E2 ubiquitin-conjugating enzymes and then transfers it to substrates.</text>
</comment>
<feature type="domain" description="RING-type" evidence="14">
    <location>
        <begin position="296"/>
        <end position="500"/>
    </location>
</feature>
<evidence type="ECO:0000256" key="3">
    <source>
        <dbReference type="ARBA" id="ARBA00003976"/>
    </source>
</evidence>
<proteinExistence type="inferred from homology"/>
<dbReference type="GO" id="GO:0003676">
    <property type="term" value="F:nucleic acid binding"/>
    <property type="evidence" value="ECO:0007669"/>
    <property type="project" value="InterPro"/>
</dbReference>
<dbReference type="InterPro" id="IPR031127">
    <property type="entry name" value="E3_UB_ligase_RBR"/>
</dbReference>
<reference evidence="15" key="1">
    <citation type="submission" date="2017-07" db="EMBL/GenBank/DDBJ databases">
        <title>Taro Niue Genome Assembly and Annotation.</title>
        <authorList>
            <person name="Atibalentja N."/>
            <person name="Keating K."/>
            <person name="Fields C.J."/>
        </authorList>
    </citation>
    <scope>NUCLEOTIDE SEQUENCE</scope>
    <source>
        <strain evidence="15">Niue_2</strain>
        <tissue evidence="15">Leaf</tissue>
    </source>
</reference>
<accession>A0A843VD89</accession>
<keyword evidence="9 12" id="KW-0863">Zinc-finger</keyword>
<comment type="cofactor">
    <cofactor evidence="2">
        <name>Zn(2+)</name>
        <dbReference type="ChEBI" id="CHEBI:29105"/>
    </cofactor>
</comment>
<dbReference type="InterPro" id="IPR013083">
    <property type="entry name" value="Znf_RING/FYVE/PHD"/>
</dbReference>
<evidence type="ECO:0000256" key="5">
    <source>
        <dbReference type="ARBA" id="ARBA00012251"/>
    </source>
</evidence>
<dbReference type="OrthoDB" id="10009520at2759"/>
<dbReference type="InterPro" id="IPR002867">
    <property type="entry name" value="IBR_dom"/>
</dbReference>
<dbReference type="InterPro" id="IPR002156">
    <property type="entry name" value="RNaseH_domain"/>
</dbReference>
<dbReference type="Proteomes" id="UP000652761">
    <property type="component" value="Unassembled WGS sequence"/>
</dbReference>
<dbReference type="SMART" id="SM00647">
    <property type="entry name" value="IBR"/>
    <property type="match status" value="1"/>
</dbReference>
<dbReference type="InterPro" id="IPR017907">
    <property type="entry name" value="Znf_RING_CS"/>
</dbReference>
<evidence type="ECO:0000259" key="13">
    <source>
        <dbReference type="PROSITE" id="PS50089"/>
    </source>
</evidence>
<dbReference type="PROSITE" id="PS50089">
    <property type="entry name" value="ZF_RING_2"/>
    <property type="match status" value="1"/>
</dbReference>
<dbReference type="InterPro" id="IPR044066">
    <property type="entry name" value="TRIAD_supradom"/>
</dbReference>
<dbReference type="InterPro" id="IPR036397">
    <property type="entry name" value="RNaseH_sf"/>
</dbReference>
<dbReference type="PROSITE" id="PS51873">
    <property type="entry name" value="TRIAD"/>
    <property type="match status" value="1"/>
</dbReference>
<evidence type="ECO:0000256" key="11">
    <source>
        <dbReference type="ARBA" id="ARBA00022833"/>
    </source>
</evidence>
<dbReference type="Pfam" id="PF13456">
    <property type="entry name" value="RVT_3"/>
    <property type="match status" value="1"/>
</dbReference>
<dbReference type="AlphaFoldDB" id="A0A843VD89"/>
<dbReference type="InterPro" id="IPR001841">
    <property type="entry name" value="Znf_RING"/>
</dbReference>
<evidence type="ECO:0000256" key="12">
    <source>
        <dbReference type="PROSITE-ProRule" id="PRU00175"/>
    </source>
</evidence>
<organism evidence="15 16">
    <name type="scientific">Colocasia esculenta</name>
    <name type="common">Wild taro</name>
    <name type="synonym">Arum esculentum</name>
    <dbReference type="NCBI Taxonomy" id="4460"/>
    <lineage>
        <taxon>Eukaryota</taxon>
        <taxon>Viridiplantae</taxon>
        <taxon>Streptophyta</taxon>
        <taxon>Embryophyta</taxon>
        <taxon>Tracheophyta</taxon>
        <taxon>Spermatophyta</taxon>
        <taxon>Magnoliopsida</taxon>
        <taxon>Liliopsida</taxon>
        <taxon>Araceae</taxon>
        <taxon>Aroideae</taxon>
        <taxon>Colocasieae</taxon>
        <taxon>Colocasia</taxon>
    </lineage>
</organism>
<evidence type="ECO:0000256" key="10">
    <source>
        <dbReference type="ARBA" id="ARBA00022786"/>
    </source>
</evidence>
<dbReference type="GO" id="GO:0016567">
    <property type="term" value="P:protein ubiquitination"/>
    <property type="evidence" value="ECO:0007669"/>
    <property type="project" value="InterPro"/>
</dbReference>
<dbReference type="SUPFAM" id="SSF57850">
    <property type="entry name" value="RING/U-box"/>
    <property type="match status" value="3"/>
</dbReference>
<keyword evidence="6" id="KW-0808">Transferase</keyword>
<name>A0A843VD89_COLES</name>
<dbReference type="EMBL" id="NMUH01001150">
    <property type="protein sequence ID" value="MQL89449.1"/>
    <property type="molecule type" value="Genomic_DNA"/>
</dbReference>
<feature type="non-terminal residue" evidence="15">
    <location>
        <position position="1"/>
    </location>
</feature>
<feature type="domain" description="RING-type" evidence="13">
    <location>
        <begin position="300"/>
        <end position="347"/>
    </location>
</feature>
<evidence type="ECO:0000313" key="15">
    <source>
        <dbReference type="EMBL" id="MQL89449.1"/>
    </source>
</evidence>
<dbReference type="CDD" id="cd22582">
    <property type="entry name" value="BRcat_RBR_unk"/>
    <property type="match status" value="1"/>
</dbReference>
<evidence type="ECO:0000256" key="4">
    <source>
        <dbReference type="ARBA" id="ARBA00005884"/>
    </source>
</evidence>
<dbReference type="PANTHER" id="PTHR11685">
    <property type="entry name" value="RBR FAMILY RING FINGER AND IBR DOMAIN-CONTAINING"/>
    <property type="match status" value="1"/>
</dbReference>
<dbReference type="Gene3D" id="3.30.40.10">
    <property type="entry name" value="Zinc/RING finger domain, C3HC4 (zinc finger)"/>
    <property type="match status" value="1"/>
</dbReference>
<comment type="catalytic activity">
    <reaction evidence="1">
        <text>[E2 ubiquitin-conjugating enzyme]-S-ubiquitinyl-L-cysteine + [acceptor protein]-L-lysine = [E2 ubiquitin-conjugating enzyme]-L-cysteine + [acceptor protein]-N(6)-ubiquitinyl-L-lysine.</text>
        <dbReference type="EC" id="2.3.2.31"/>
    </reaction>
</comment>
<evidence type="ECO:0000259" key="14">
    <source>
        <dbReference type="PROSITE" id="PS51873"/>
    </source>
</evidence>
<evidence type="ECO:0000256" key="6">
    <source>
        <dbReference type="ARBA" id="ARBA00022679"/>
    </source>
</evidence>
<protein>
    <recommendedName>
        <fullName evidence="5">RBR-type E3 ubiquitin transferase</fullName>
        <ecNumber evidence="5">2.3.2.31</ecNumber>
    </recommendedName>
</protein>
<comment type="similarity">
    <text evidence="4">Belongs to the RBR family. Ariadne subfamily.</text>
</comment>
<evidence type="ECO:0000256" key="2">
    <source>
        <dbReference type="ARBA" id="ARBA00001947"/>
    </source>
</evidence>
<evidence type="ECO:0000256" key="8">
    <source>
        <dbReference type="ARBA" id="ARBA00022737"/>
    </source>
</evidence>
<evidence type="ECO:0000256" key="7">
    <source>
        <dbReference type="ARBA" id="ARBA00022723"/>
    </source>
</evidence>
<keyword evidence="7" id="KW-0479">Metal-binding</keyword>
<evidence type="ECO:0000256" key="1">
    <source>
        <dbReference type="ARBA" id="ARBA00001798"/>
    </source>
</evidence>